<keyword evidence="3" id="KW-1185">Reference proteome</keyword>
<keyword evidence="1" id="KW-0732">Signal</keyword>
<gene>
    <name evidence="2" type="ORF">CALCODRAFT_499107</name>
</gene>
<feature type="chain" id="PRO_5007857280" evidence="1">
    <location>
        <begin position="20"/>
        <end position="174"/>
    </location>
</feature>
<evidence type="ECO:0000256" key="1">
    <source>
        <dbReference type="SAM" id="SignalP"/>
    </source>
</evidence>
<dbReference type="AlphaFoldDB" id="A0A165EK89"/>
<protein>
    <submittedName>
        <fullName evidence="2">Uncharacterized protein</fullName>
    </submittedName>
</protein>
<dbReference type="OrthoDB" id="2576580at2759"/>
<reference evidence="2 3" key="1">
    <citation type="journal article" date="2016" name="Mol. Biol. Evol.">
        <title>Comparative Genomics of Early-Diverging Mushroom-Forming Fungi Provides Insights into the Origins of Lignocellulose Decay Capabilities.</title>
        <authorList>
            <person name="Nagy L.G."/>
            <person name="Riley R."/>
            <person name="Tritt A."/>
            <person name="Adam C."/>
            <person name="Daum C."/>
            <person name="Floudas D."/>
            <person name="Sun H."/>
            <person name="Yadav J.S."/>
            <person name="Pangilinan J."/>
            <person name="Larsson K.H."/>
            <person name="Matsuura K."/>
            <person name="Barry K."/>
            <person name="Labutti K."/>
            <person name="Kuo R."/>
            <person name="Ohm R.A."/>
            <person name="Bhattacharya S.S."/>
            <person name="Shirouzu T."/>
            <person name="Yoshinaga Y."/>
            <person name="Martin F.M."/>
            <person name="Grigoriev I.V."/>
            <person name="Hibbett D.S."/>
        </authorList>
    </citation>
    <scope>NUCLEOTIDE SEQUENCE [LARGE SCALE GENOMIC DNA]</scope>
    <source>
        <strain evidence="2 3">HHB12733</strain>
    </source>
</reference>
<evidence type="ECO:0000313" key="3">
    <source>
        <dbReference type="Proteomes" id="UP000076842"/>
    </source>
</evidence>
<dbReference type="EMBL" id="KV424002">
    <property type="protein sequence ID" value="KZT55039.1"/>
    <property type="molecule type" value="Genomic_DNA"/>
</dbReference>
<evidence type="ECO:0000313" key="2">
    <source>
        <dbReference type="EMBL" id="KZT55039.1"/>
    </source>
</evidence>
<dbReference type="InParanoid" id="A0A165EK89"/>
<feature type="signal peptide" evidence="1">
    <location>
        <begin position="1"/>
        <end position="19"/>
    </location>
</feature>
<proteinExistence type="predicted"/>
<accession>A0A165EK89</accession>
<sequence>MFLPQLLIVSAALLGAVYGQLTITSPSSSIWWITGEQGNLAWTCNTAPATETTWTVMVANPNVQLLTDEQAIVAEQPNYDCSILFTPQLPAGTGYTILFVNPLNTSDVWATSETFEVKPTGSAYAVTSASSSTGSTGTSTAGAAGASQTSKAEGLHAGAAGLVAALVGGVWALL</sequence>
<dbReference type="Proteomes" id="UP000076842">
    <property type="component" value="Unassembled WGS sequence"/>
</dbReference>
<organism evidence="2 3">
    <name type="scientific">Calocera cornea HHB12733</name>
    <dbReference type="NCBI Taxonomy" id="1353952"/>
    <lineage>
        <taxon>Eukaryota</taxon>
        <taxon>Fungi</taxon>
        <taxon>Dikarya</taxon>
        <taxon>Basidiomycota</taxon>
        <taxon>Agaricomycotina</taxon>
        <taxon>Dacrymycetes</taxon>
        <taxon>Dacrymycetales</taxon>
        <taxon>Dacrymycetaceae</taxon>
        <taxon>Calocera</taxon>
    </lineage>
</organism>
<name>A0A165EK89_9BASI</name>
<dbReference type="STRING" id="1353952.A0A165EK89"/>